<reference evidence="1 2" key="1">
    <citation type="submission" date="2015-04" db="EMBL/GenBank/DDBJ databases">
        <title>The draft genome sequence of Roseovarius sp.R12b.</title>
        <authorList>
            <person name="Li G."/>
            <person name="Lai Q."/>
            <person name="Shao Z."/>
            <person name="Yan P."/>
        </authorList>
    </citation>
    <scope>NUCLEOTIDE SEQUENCE [LARGE SCALE GENOMIC DNA]</scope>
    <source>
        <strain evidence="1 2">R12B</strain>
    </source>
</reference>
<dbReference type="Gene3D" id="1.10.238.160">
    <property type="match status" value="1"/>
</dbReference>
<evidence type="ECO:0000313" key="2">
    <source>
        <dbReference type="Proteomes" id="UP000051295"/>
    </source>
</evidence>
<dbReference type="AlphaFoldDB" id="A0A0T5NRJ0"/>
<dbReference type="InterPro" id="IPR010260">
    <property type="entry name" value="AlpA"/>
</dbReference>
<comment type="caution">
    <text evidence="1">The sequence shown here is derived from an EMBL/GenBank/DDBJ whole genome shotgun (WGS) entry which is preliminary data.</text>
</comment>
<dbReference type="EMBL" id="LAXJ01000019">
    <property type="protein sequence ID" value="KRS11555.1"/>
    <property type="molecule type" value="Genomic_DNA"/>
</dbReference>
<dbReference type="Proteomes" id="UP000051295">
    <property type="component" value="Unassembled WGS sequence"/>
</dbReference>
<dbReference type="Pfam" id="PF05930">
    <property type="entry name" value="Phage_AlpA"/>
    <property type="match status" value="1"/>
</dbReference>
<proteinExistence type="predicted"/>
<sequence length="61" mass="6983">MLRLPEILERTGLSRSQIYEMIAAGDFPPLIKLGRRAAALPEAWLNCFVEEKARRALERTN</sequence>
<name>A0A0T5NRJ0_9RHOB</name>
<organism evidence="1 2">
    <name type="scientific">Roseovarius atlanticus</name>
    <dbReference type="NCBI Taxonomy" id="1641875"/>
    <lineage>
        <taxon>Bacteria</taxon>
        <taxon>Pseudomonadati</taxon>
        <taxon>Pseudomonadota</taxon>
        <taxon>Alphaproteobacteria</taxon>
        <taxon>Rhodobacterales</taxon>
        <taxon>Roseobacteraceae</taxon>
        <taxon>Roseovarius</taxon>
    </lineage>
</organism>
<evidence type="ECO:0000313" key="1">
    <source>
        <dbReference type="EMBL" id="KRS11555.1"/>
    </source>
</evidence>
<protein>
    <recommendedName>
        <fullName evidence="3">DNA-binding protein</fullName>
    </recommendedName>
</protein>
<gene>
    <name evidence="1" type="ORF">XM53_16385</name>
</gene>
<keyword evidence="2" id="KW-1185">Reference proteome</keyword>
<accession>A0A0T5NRJ0</accession>
<evidence type="ECO:0008006" key="3">
    <source>
        <dbReference type="Google" id="ProtNLM"/>
    </source>
</evidence>
<dbReference type="PATRIC" id="fig|1641875.4.peg.1094"/>
<dbReference type="STRING" id="1641875.XM53_16385"/>